<dbReference type="Gene3D" id="3.30.700.10">
    <property type="entry name" value="Glycoprotein, Type 4 Pilin"/>
    <property type="match status" value="1"/>
</dbReference>
<sequence>MFKKMLKNEKGLTLIELLAVIVILGIIAAIAIPSIGGIIQKSREDAVKADALQILNAAKVYVSSNGLEDTSLTHTDLEDYVTGLESDFTNYTVTVGTDSNEYKLTTTDTVTAGNREMKFNNATLANIKAKHTVPETGNIVIPAQ</sequence>
<keyword evidence="3" id="KW-0488">Methylation</keyword>
<comment type="caution">
    <text evidence="9">The sequence shown here is derived from an EMBL/GenBank/DDBJ whole genome shotgun (WGS) entry which is preliminary data.</text>
</comment>
<dbReference type="InterPro" id="IPR045584">
    <property type="entry name" value="Pilin-like"/>
</dbReference>
<evidence type="ECO:0000256" key="8">
    <source>
        <dbReference type="SAM" id="Phobius"/>
    </source>
</evidence>
<dbReference type="InterPro" id="IPR012902">
    <property type="entry name" value="N_methyl_site"/>
</dbReference>
<evidence type="ECO:0000313" key="9">
    <source>
        <dbReference type="EMBL" id="MBM7701356.1"/>
    </source>
</evidence>
<reference evidence="9 10" key="1">
    <citation type="submission" date="2021-01" db="EMBL/GenBank/DDBJ databases">
        <title>Genomic Encyclopedia of Type Strains, Phase IV (KMG-IV): sequencing the most valuable type-strain genomes for metagenomic binning, comparative biology and taxonomic classification.</title>
        <authorList>
            <person name="Goeker M."/>
        </authorList>
    </citation>
    <scope>NUCLEOTIDE SEQUENCE [LARGE SCALE GENOMIC DNA]</scope>
    <source>
        <strain evidence="9 10">DSM 104297</strain>
    </source>
</reference>
<evidence type="ECO:0000256" key="6">
    <source>
        <dbReference type="ARBA" id="ARBA00023136"/>
    </source>
</evidence>
<keyword evidence="7" id="KW-0178">Competence</keyword>
<dbReference type="Proteomes" id="UP000809829">
    <property type="component" value="Unassembled WGS sequence"/>
</dbReference>
<evidence type="ECO:0000256" key="4">
    <source>
        <dbReference type="ARBA" id="ARBA00022692"/>
    </source>
</evidence>
<dbReference type="SUPFAM" id="SSF54523">
    <property type="entry name" value="Pili subunits"/>
    <property type="match status" value="1"/>
</dbReference>
<accession>A0ABS2QRH4</accession>
<dbReference type="PANTHER" id="PTHR30093:SF44">
    <property type="entry name" value="TYPE II SECRETION SYSTEM CORE PROTEIN G"/>
    <property type="match status" value="1"/>
</dbReference>
<protein>
    <submittedName>
        <fullName evidence="9">Type IV pilus assembly protein PilA</fullName>
    </submittedName>
</protein>
<proteinExistence type="predicted"/>
<evidence type="ECO:0000256" key="3">
    <source>
        <dbReference type="ARBA" id="ARBA00022481"/>
    </source>
</evidence>
<keyword evidence="10" id="KW-1185">Reference proteome</keyword>
<dbReference type="EMBL" id="JAFBFC010000001">
    <property type="protein sequence ID" value="MBM7701356.1"/>
    <property type="molecule type" value="Genomic_DNA"/>
</dbReference>
<keyword evidence="5 8" id="KW-1133">Transmembrane helix</keyword>
<evidence type="ECO:0000256" key="7">
    <source>
        <dbReference type="ARBA" id="ARBA00023287"/>
    </source>
</evidence>
<keyword evidence="6 8" id="KW-0472">Membrane</keyword>
<dbReference type="PROSITE" id="PS00409">
    <property type="entry name" value="PROKAR_NTER_METHYL"/>
    <property type="match status" value="1"/>
</dbReference>
<feature type="transmembrane region" description="Helical" evidence="8">
    <location>
        <begin position="12"/>
        <end position="32"/>
    </location>
</feature>
<dbReference type="PRINTS" id="PR00813">
    <property type="entry name" value="BCTERIALGSPG"/>
</dbReference>
<gene>
    <name evidence="9" type="ORF">JOC83_000182</name>
</gene>
<dbReference type="InterPro" id="IPR000983">
    <property type="entry name" value="Bac_GSPG_pilin"/>
</dbReference>
<dbReference type="Pfam" id="PF07963">
    <property type="entry name" value="N_methyl"/>
    <property type="match status" value="1"/>
</dbReference>
<dbReference type="PANTHER" id="PTHR30093">
    <property type="entry name" value="GENERAL SECRETION PATHWAY PROTEIN G"/>
    <property type="match status" value="1"/>
</dbReference>
<keyword evidence="4 8" id="KW-0812">Transmembrane</keyword>
<dbReference type="NCBIfam" id="TIGR02532">
    <property type="entry name" value="IV_pilin_GFxxxE"/>
    <property type="match status" value="1"/>
</dbReference>
<name>A0ABS2QRH4_9BACI</name>
<organism evidence="9 10">
    <name type="scientific">Priestia iocasae</name>
    <dbReference type="NCBI Taxonomy" id="2291674"/>
    <lineage>
        <taxon>Bacteria</taxon>
        <taxon>Bacillati</taxon>
        <taxon>Bacillota</taxon>
        <taxon>Bacilli</taxon>
        <taxon>Bacillales</taxon>
        <taxon>Bacillaceae</taxon>
        <taxon>Priestia</taxon>
    </lineage>
</organism>
<evidence type="ECO:0000313" key="10">
    <source>
        <dbReference type="Proteomes" id="UP000809829"/>
    </source>
</evidence>
<evidence type="ECO:0000256" key="5">
    <source>
        <dbReference type="ARBA" id="ARBA00022989"/>
    </source>
</evidence>
<evidence type="ECO:0000256" key="2">
    <source>
        <dbReference type="ARBA" id="ARBA00004241"/>
    </source>
</evidence>
<dbReference type="RefSeq" id="WP_338038860.1">
    <property type="nucleotide sequence ID" value="NZ_JAFBFC010000001.1"/>
</dbReference>
<comment type="subcellular location">
    <subcellularLocation>
        <location evidence="2">Cell surface</location>
    </subcellularLocation>
    <subcellularLocation>
        <location evidence="1">Membrane</location>
        <topology evidence="1">Single-pass membrane protein</topology>
    </subcellularLocation>
</comment>
<evidence type="ECO:0000256" key="1">
    <source>
        <dbReference type="ARBA" id="ARBA00004167"/>
    </source>
</evidence>